<feature type="compositionally biased region" description="Low complexity" evidence="1">
    <location>
        <begin position="292"/>
        <end position="312"/>
    </location>
</feature>
<feature type="compositionally biased region" description="Polar residues" evidence="1">
    <location>
        <begin position="234"/>
        <end position="249"/>
    </location>
</feature>
<feature type="compositionally biased region" description="Basic and acidic residues" evidence="1">
    <location>
        <begin position="193"/>
        <end position="205"/>
    </location>
</feature>
<feature type="compositionally biased region" description="Polar residues" evidence="1">
    <location>
        <begin position="339"/>
        <end position="354"/>
    </location>
</feature>
<proteinExistence type="evidence at transcript level"/>
<sequence>MMGAKLAIAALCCLASYSVATTPVKKGDRLFDDMKLYYDTMNDITDDKMKKLVEAKYKAADLGYYAVKEAVGALDKVKRDINDTKVFVGANFNEKNSDYPTNNNDDEKFSNFVDAIITMKAKLDDLNKNYSTYMSFADPMPSSFKKYFEEKVYDKKIDMTITDNITNIKNFLDKFLTKESAFEKLVKHTKAFKEKNTQRSEKNKVTDPGSVQDTTAEPAPLPADSVERDEGPASTCTHEGSVHNDSCPNPTGDAGSVHSENEASASSVPADTATSSQEKQNPDVKQIDKPTPETGSSVPGSSSASSTSSAAPQPVDTTSGPQGQAGSPQAPSEGVSGNLKGQQDTQQNNTASSATFTGLSVATVCYIVLSAF</sequence>
<feature type="compositionally biased region" description="Polar residues" evidence="1">
    <location>
        <begin position="262"/>
        <end position="279"/>
    </location>
</feature>
<feature type="compositionally biased region" description="Polar residues" evidence="1">
    <location>
        <begin position="315"/>
        <end position="330"/>
    </location>
</feature>
<feature type="region of interest" description="Disordered" evidence="1">
    <location>
        <begin position="193"/>
        <end position="354"/>
    </location>
</feature>
<dbReference type="EMBL" id="MN308085">
    <property type="protein sequence ID" value="QPB88914.1"/>
    <property type="molecule type" value="mRNA"/>
</dbReference>
<feature type="compositionally biased region" description="Basic and acidic residues" evidence="1">
    <location>
        <begin position="280"/>
        <end position="291"/>
    </location>
</feature>
<evidence type="ECO:0000313" key="3">
    <source>
        <dbReference type="EMBL" id="QPB88914.1"/>
    </source>
</evidence>
<keyword evidence="2" id="KW-0732">Signal</keyword>
<name>A0A7S8BTC9_9APIC</name>
<feature type="signal peptide" evidence="2">
    <location>
        <begin position="1"/>
        <end position="20"/>
    </location>
</feature>
<evidence type="ECO:0000256" key="1">
    <source>
        <dbReference type="SAM" id="MobiDB-lite"/>
    </source>
</evidence>
<evidence type="ECO:0000256" key="2">
    <source>
        <dbReference type="SAM" id="SignalP"/>
    </source>
</evidence>
<protein>
    <submittedName>
        <fullName evidence="3">Merozoite surface antigen 2a1</fullName>
    </submittedName>
</protein>
<dbReference type="AlphaFoldDB" id="A0A7S8BTC9"/>
<feature type="chain" id="PRO_5031511714" evidence="2">
    <location>
        <begin position="21"/>
        <end position="372"/>
    </location>
</feature>
<reference evidence="3" key="1">
    <citation type="journal article" date="2020" name="Parasitol. Res.">
        <title>Characterization of the variable merozoite surface antigen (VMSA) gene family of Babesia orientalis.</title>
        <authorList>
            <person name="Nie Z."/>
            <person name="Xia Y."/>
            <person name="Yu L."/>
            <person name="Li M."/>
            <person name="Guo J."/>
            <person name="Sun Y."/>
            <person name="Ao Y."/>
            <person name="Zhan X."/>
            <person name="Zhao Y."/>
            <person name="An X."/>
            <person name="Liu Q."/>
            <person name="Sen W."/>
            <person name="Shu X."/>
            <person name="Li D."/>
            <person name="He L."/>
            <person name="Zhao J."/>
        </authorList>
    </citation>
    <scope>NUCLEOTIDE SEQUENCE</scope>
</reference>
<keyword evidence="3" id="KW-0477">Merozoite</keyword>
<organism evidence="3">
    <name type="scientific">Babesia orientalis</name>
    <dbReference type="NCBI Taxonomy" id="273649"/>
    <lineage>
        <taxon>Eukaryota</taxon>
        <taxon>Sar</taxon>
        <taxon>Alveolata</taxon>
        <taxon>Apicomplexa</taxon>
        <taxon>Aconoidasida</taxon>
        <taxon>Piroplasmida</taxon>
        <taxon>Babesiidae</taxon>
        <taxon>Babesia</taxon>
    </lineage>
</organism>
<accession>A0A7S8BTC9</accession>